<feature type="region of interest" description="Disordered" evidence="1">
    <location>
        <begin position="56"/>
        <end position="81"/>
    </location>
</feature>
<proteinExistence type="predicted"/>
<reference evidence="2 3" key="1">
    <citation type="submission" date="2024-05" db="EMBL/GenBank/DDBJ databases">
        <title>Culex pipiens pipiens assembly and annotation.</title>
        <authorList>
            <person name="Alout H."/>
            <person name="Durand T."/>
        </authorList>
    </citation>
    <scope>NUCLEOTIDE SEQUENCE [LARGE SCALE GENOMIC DNA]</scope>
    <source>
        <strain evidence="2">HA-2024</strain>
        <tissue evidence="2">Whole body</tissue>
    </source>
</reference>
<protein>
    <submittedName>
        <fullName evidence="2">Uncharacterized protein</fullName>
    </submittedName>
</protein>
<dbReference type="AlphaFoldDB" id="A0ABD1CE26"/>
<evidence type="ECO:0000313" key="3">
    <source>
        <dbReference type="Proteomes" id="UP001562425"/>
    </source>
</evidence>
<evidence type="ECO:0000313" key="2">
    <source>
        <dbReference type="EMBL" id="KAL1374603.1"/>
    </source>
</evidence>
<organism evidence="2 3">
    <name type="scientific">Culex pipiens pipiens</name>
    <name type="common">Northern house mosquito</name>
    <dbReference type="NCBI Taxonomy" id="38569"/>
    <lineage>
        <taxon>Eukaryota</taxon>
        <taxon>Metazoa</taxon>
        <taxon>Ecdysozoa</taxon>
        <taxon>Arthropoda</taxon>
        <taxon>Hexapoda</taxon>
        <taxon>Insecta</taxon>
        <taxon>Pterygota</taxon>
        <taxon>Neoptera</taxon>
        <taxon>Endopterygota</taxon>
        <taxon>Diptera</taxon>
        <taxon>Nematocera</taxon>
        <taxon>Culicoidea</taxon>
        <taxon>Culicidae</taxon>
        <taxon>Culicinae</taxon>
        <taxon>Culicini</taxon>
        <taxon>Culex</taxon>
        <taxon>Culex</taxon>
    </lineage>
</organism>
<sequence>MSVSAHLVGNGVVRCGGTDGERVVLQSSEGSLQATYDADGKIVFVSSKADRAGKMWKNDKPEDAMDKYEDEEPVSRPNGTERAEVEEIMAKKQRGEVRAAHQDIRWFPKSDHRKFTTNGLACEPTRATGRPCGTVGLDHLVGLNLTRRICIVQKYGRRPGAVNTTLAEAGHFHSNLTLDVVYKIVLEVHKKPIASSVFRSTWLRGLRELRYQFWVSVDSV</sequence>
<evidence type="ECO:0000256" key="1">
    <source>
        <dbReference type="SAM" id="MobiDB-lite"/>
    </source>
</evidence>
<dbReference type="EMBL" id="JBEHCU010013215">
    <property type="protein sequence ID" value="KAL1374603.1"/>
    <property type="molecule type" value="Genomic_DNA"/>
</dbReference>
<keyword evidence="3" id="KW-1185">Reference proteome</keyword>
<dbReference type="Proteomes" id="UP001562425">
    <property type="component" value="Unassembled WGS sequence"/>
</dbReference>
<gene>
    <name evidence="2" type="ORF">pipiens_018001</name>
</gene>
<name>A0ABD1CE26_CULPP</name>
<feature type="compositionally biased region" description="Basic and acidic residues" evidence="1">
    <location>
        <begin position="56"/>
        <end position="67"/>
    </location>
</feature>
<comment type="caution">
    <text evidence="2">The sequence shown here is derived from an EMBL/GenBank/DDBJ whole genome shotgun (WGS) entry which is preliminary data.</text>
</comment>
<accession>A0ABD1CE26</accession>